<feature type="binding site" evidence="23">
    <location>
        <position position="30"/>
    </location>
    <ligand>
        <name>a divalent metal cation</name>
        <dbReference type="ChEBI" id="CHEBI:60240"/>
    </ligand>
</feature>
<feature type="binding site" evidence="23">
    <location>
        <position position="78"/>
    </location>
    <ligand>
        <name>a divalent metal cation</name>
        <dbReference type="ChEBI" id="CHEBI:60240"/>
    </ligand>
</feature>
<feature type="binding site" evidence="22">
    <location>
        <position position="78"/>
    </location>
    <ligand>
        <name>ATP</name>
        <dbReference type="ChEBI" id="CHEBI:30616"/>
    </ligand>
</feature>
<feature type="active site" description="Proton acceptor" evidence="20">
    <location>
        <position position="71"/>
    </location>
</feature>
<feature type="binding site" evidence="22">
    <location>
        <position position="11"/>
    </location>
    <ligand>
        <name>ATP</name>
        <dbReference type="ChEBI" id="CHEBI:30616"/>
    </ligand>
</feature>
<keyword evidence="6" id="KW-0444">Lipid biosynthesis</keyword>
<accession>A0A9X4MEI6</accession>
<evidence type="ECO:0000256" key="13">
    <source>
        <dbReference type="ARBA" id="ARBA00022840"/>
    </source>
</evidence>
<feature type="binding site" evidence="21">
    <location>
        <position position="71"/>
    </location>
    <ligand>
        <name>substrate</name>
    </ligand>
</feature>
<keyword evidence="19 24" id="KW-1208">Phospholipid metabolism</keyword>
<dbReference type="Gene3D" id="1.10.287.3610">
    <property type="match status" value="1"/>
</dbReference>
<dbReference type="GO" id="GO:0004143">
    <property type="term" value="F:ATP-dependent diacylglycerol kinase activity"/>
    <property type="evidence" value="ECO:0007669"/>
    <property type="project" value="UniProtKB-EC"/>
</dbReference>
<evidence type="ECO:0000256" key="3">
    <source>
        <dbReference type="ARBA" id="ARBA00012133"/>
    </source>
</evidence>
<dbReference type="EC" id="2.7.1.107" evidence="3 24"/>
<dbReference type="GO" id="GO:0005524">
    <property type="term" value="F:ATP binding"/>
    <property type="evidence" value="ECO:0007669"/>
    <property type="project" value="UniProtKB-KW"/>
</dbReference>
<comment type="caution">
    <text evidence="25">The sequence shown here is derived from an EMBL/GenBank/DDBJ whole genome shotgun (WGS) entry which is preliminary data.</text>
</comment>
<comment type="similarity">
    <text evidence="2 24">Belongs to the bacterial diacylglycerol kinase family.</text>
</comment>
<keyword evidence="12 24" id="KW-0418">Kinase</keyword>
<keyword evidence="11 22" id="KW-0547">Nucleotide-binding</keyword>
<evidence type="ECO:0000256" key="11">
    <source>
        <dbReference type="ARBA" id="ARBA00022741"/>
    </source>
</evidence>
<keyword evidence="7" id="KW-0997">Cell inner membrane</keyword>
<evidence type="ECO:0000256" key="21">
    <source>
        <dbReference type="PIRSR" id="PIRSR600829-2"/>
    </source>
</evidence>
<dbReference type="GO" id="GO:0005886">
    <property type="term" value="C:plasma membrane"/>
    <property type="evidence" value="ECO:0007669"/>
    <property type="project" value="UniProtKB-SubCell"/>
</dbReference>
<keyword evidence="15 24" id="KW-1133">Transmembrane helix</keyword>
<feature type="binding site" evidence="22">
    <location>
        <position position="30"/>
    </location>
    <ligand>
        <name>ATP</name>
        <dbReference type="ChEBI" id="CHEBI:30616"/>
    </ligand>
</feature>
<evidence type="ECO:0000256" key="24">
    <source>
        <dbReference type="RuleBase" id="RU363065"/>
    </source>
</evidence>
<dbReference type="RefSeq" id="WP_307631626.1">
    <property type="nucleotide sequence ID" value="NZ_JAPHEH010000001.1"/>
</dbReference>
<feature type="binding site" evidence="22">
    <location>
        <begin position="96"/>
        <end position="97"/>
    </location>
    <ligand>
        <name>ATP</name>
        <dbReference type="ChEBI" id="CHEBI:30616"/>
    </ligand>
</feature>
<evidence type="ECO:0000256" key="5">
    <source>
        <dbReference type="ARBA" id="ARBA00022475"/>
    </source>
</evidence>
<evidence type="ECO:0000256" key="4">
    <source>
        <dbReference type="ARBA" id="ARBA00017575"/>
    </source>
</evidence>
<keyword evidence="16 24" id="KW-0443">Lipid metabolism</keyword>
<dbReference type="PANTHER" id="PTHR34299">
    <property type="entry name" value="DIACYLGLYCEROL KINASE"/>
    <property type="match status" value="1"/>
</dbReference>
<keyword evidence="9 24" id="KW-0812">Transmembrane</keyword>
<keyword evidence="8 24" id="KW-0808">Transferase</keyword>
<feature type="transmembrane region" description="Helical" evidence="24">
    <location>
        <begin position="101"/>
        <end position="119"/>
    </location>
</feature>
<evidence type="ECO:0000256" key="22">
    <source>
        <dbReference type="PIRSR" id="PIRSR600829-3"/>
    </source>
</evidence>
<comment type="subcellular location">
    <subcellularLocation>
        <location evidence="1">Cell inner membrane</location>
        <topology evidence="1">Multi-pass membrane protein</topology>
    </subcellularLocation>
</comment>
<keyword evidence="14 23" id="KW-0460">Magnesium</keyword>
<keyword evidence="5" id="KW-1003">Cell membrane</keyword>
<dbReference type="InterPro" id="IPR033718">
    <property type="entry name" value="DAGK_prok"/>
</dbReference>
<dbReference type="GO" id="GO:0006654">
    <property type="term" value="P:phosphatidic acid biosynthetic process"/>
    <property type="evidence" value="ECO:0007669"/>
    <property type="project" value="InterPro"/>
</dbReference>
<evidence type="ECO:0000256" key="17">
    <source>
        <dbReference type="ARBA" id="ARBA00023136"/>
    </source>
</evidence>
<evidence type="ECO:0000313" key="25">
    <source>
        <dbReference type="EMBL" id="MDG4474645.1"/>
    </source>
</evidence>
<evidence type="ECO:0000256" key="12">
    <source>
        <dbReference type="ARBA" id="ARBA00022777"/>
    </source>
</evidence>
<keyword evidence="26" id="KW-1185">Reference proteome</keyword>
<feature type="binding site" evidence="21">
    <location>
        <position position="100"/>
    </location>
    <ligand>
        <name>substrate</name>
    </ligand>
</feature>
<reference evidence="25" key="1">
    <citation type="journal article" date="2022" name="bioRxiv">
        <title>Thiovibrio frasassiensisgen. nov., sp. nov., an autotrophic, elemental sulfur disproportionating bacterium isolated from sulfidic karst sediment, and proposal of Thiovibrionaceae fam. nov.</title>
        <authorList>
            <person name="Aronson H."/>
            <person name="Thomas C."/>
            <person name="Bhattacharyya M."/>
            <person name="Eckstein S."/>
            <person name="Jensen S."/>
            <person name="Barco R."/>
            <person name="Macalady J."/>
            <person name="Amend J."/>
        </authorList>
    </citation>
    <scope>NUCLEOTIDE SEQUENCE</scope>
    <source>
        <strain evidence="25">RS19-109</strain>
    </source>
</reference>
<evidence type="ECO:0000256" key="6">
    <source>
        <dbReference type="ARBA" id="ARBA00022516"/>
    </source>
</evidence>
<feature type="binding site" evidence="22">
    <location>
        <begin position="87"/>
        <end position="89"/>
    </location>
    <ligand>
        <name>ATP</name>
        <dbReference type="ChEBI" id="CHEBI:30616"/>
    </ligand>
</feature>
<keyword evidence="13 22" id="KW-0067">ATP-binding</keyword>
<reference evidence="25" key="2">
    <citation type="submission" date="2022-10" db="EMBL/GenBank/DDBJ databases">
        <authorList>
            <person name="Aronson H.S."/>
        </authorList>
    </citation>
    <scope>NUCLEOTIDE SEQUENCE</scope>
    <source>
        <strain evidence="25">RS19-109</strain>
    </source>
</reference>
<comment type="cofactor">
    <cofactor evidence="23">
        <name>Mg(2+)</name>
        <dbReference type="ChEBI" id="CHEBI:18420"/>
    </cofactor>
    <text evidence="23">Mn(2+), Zn(2+), Cd(2+) and Co(2+) support activity to lesser extents.</text>
</comment>
<evidence type="ECO:0000256" key="1">
    <source>
        <dbReference type="ARBA" id="ARBA00004429"/>
    </source>
</evidence>
<evidence type="ECO:0000256" key="23">
    <source>
        <dbReference type="PIRSR" id="PIRSR600829-4"/>
    </source>
</evidence>
<name>A0A9X4MEI6_9BACT</name>
<feature type="binding site" evidence="21">
    <location>
        <position position="11"/>
    </location>
    <ligand>
        <name>substrate</name>
    </ligand>
</feature>
<protein>
    <recommendedName>
        <fullName evidence="4 24">Diacylglycerol kinase</fullName>
        <ecNumber evidence="3 24">2.7.1.107</ecNumber>
    </recommendedName>
</protein>
<evidence type="ECO:0000256" key="20">
    <source>
        <dbReference type="PIRSR" id="PIRSR600829-1"/>
    </source>
</evidence>
<evidence type="ECO:0000256" key="2">
    <source>
        <dbReference type="ARBA" id="ARBA00005967"/>
    </source>
</evidence>
<dbReference type="GO" id="GO:0046872">
    <property type="term" value="F:metal ion binding"/>
    <property type="evidence" value="ECO:0007669"/>
    <property type="project" value="UniProtKB-KW"/>
</dbReference>
<dbReference type="PROSITE" id="PS01069">
    <property type="entry name" value="DAGK_PROKAR"/>
    <property type="match status" value="1"/>
</dbReference>
<dbReference type="InterPro" id="IPR036945">
    <property type="entry name" value="DAGK_sf"/>
</dbReference>
<gene>
    <name evidence="25" type="ORF">OLX77_00545</name>
</gene>
<comment type="catalytic activity">
    <reaction evidence="24">
        <text>a 1,2-diacyl-sn-glycerol + ATP = a 1,2-diacyl-sn-glycero-3-phosphate + ADP + H(+)</text>
        <dbReference type="Rhea" id="RHEA:10272"/>
        <dbReference type="ChEBI" id="CHEBI:15378"/>
        <dbReference type="ChEBI" id="CHEBI:17815"/>
        <dbReference type="ChEBI" id="CHEBI:30616"/>
        <dbReference type="ChEBI" id="CHEBI:58608"/>
        <dbReference type="ChEBI" id="CHEBI:456216"/>
        <dbReference type="EC" id="2.7.1.107"/>
    </reaction>
</comment>
<feature type="binding site" evidence="21">
    <location>
        <begin position="32"/>
        <end position="36"/>
    </location>
    <ligand>
        <name>substrate</name>
    </ligand>
</feature>
<dbReference type="Pfam" id="PF01219">
    <property type="entry name" value="DAGK_prokar"/>
    <property type="match status" value="1"/>
</dbReference>
<evidence type="ECO:0000256" key="10">
    <source>
        <dbReference type="ARBA" id="ARBA00022723"/>
    </source>
</evidence>
<dbReference type="AlphaFoldDB" id="A0A9X4MEI6"/>
<keyword evidence="17 24" id="KW-0472">Membrane</keyword>
<dbReference type="Proteomes" id="UP001154240">
    <property type="component" value="Unassembled WGS sequence"/>
</dbReference>
<evidence type="ECO:0000256" key="9">
    <source>
        <dbReference type="ARBA" id="ARBA00022692"/>
    </source>
</evidence>
<dbReference type="PANTHER" id="PTHR34299:SF1">
    <property type="entry name" value="DIACYLGLYCEROL KINASE"/>
    <property type="match status" value="1"/>
</dbReference>
<evidence type="ECO:0000256" key="14">
    <source>
        <dbReference type="ARBA" id="ARBA00022842"/>
    </source>
</evidence>
<sequence length="120" mass="12809">MEKKSGAGLTRIRNAFGWSMAGLAATLKHEKAFQQELGLCLVLAPFGLWLGETGVEKGLLLGTLFLVLIVEILNSAIEAVVDRFGGEHHALSGRAKDMGSAAVFLALANVGVVWILVLFF</sequence>
<proteinExistence type="inferred from homology"/>
<dbReference type="EMBL" id="JAPHEH010000001">
    <property type="protein sequence ID" value="MDG4474645.1"/>
    <property type="molecule type" value="Genomic_DNA"/>
</dbReference>
<dbReference type="CDD" id="cd14264">
    <property type="entry name" value="DAGK_IM"/>
    <property type="match status" value="1"/>
</dbReference>
<evidence type="ECO:0000256" key="19">
    <source>
        <dbReference type="ARBA" id="ARBA00023264"/>
    </source>
</evidence>
<keyword evidence="18" id="KW-0594">Phospholipid biosynthesis</keyword>
<organism evidence="25 26">
    <name type="scientific">Thiovibrio frasassiensis</name>
    <dbReference type="NCBI Taxonomy" id="2984131"/>
    <lineage>
        <taxon>Bacteria</taxon>
        <taxon>Pseudomonadati</taxon>
        <taxon>Thermodesulfobacteriota</taxon>
        <taxon>Desulfobulbia</taxon>
        <taxon>Desulfobulbales</taxon>
        <taxon>Thiovibrionaceae</taxon>
        <taxon>Thiovibrio</taxon>
    </lineage>
</organism>
<feature type="transmembrane region" description="Helical" evidence="24">
    <location>
        <begin position="32"/>
        <end position="51"/>
    </location>
</feature>
<evidence type="ECO:0000256" key="15">
    <source>
        <dbReference type="ARBA" id="ARBA00022989"/>
    </source>
</evidence>
<comment type="function">
    <text evidence="24">Catalyzes the ATP-dependent phosphorylation of sn-l,2-diacylglycerol (DAG) to phosphatidic acid. Involved in the recycling of diacylglycerol produced as a by-product during membrane-derived oligosaccharide (MDO) biosynthesis.</text>
</comment>
<keyword evidence="10 23" id="KW-0479">Metal-binding</keyword>
<feature type="transmembrane region" description="Helical" evidence="24">
    <location>
        <begin position="58"/>
        <end position="81"/>
    </location>
</feature>
<evidence type="ECO:0000256" key="18">
    <source>
        <dbReference type="ARBA" id="ARBA00023209"/>
    </source>
</evidence>
<dbReference type="InterPro" id="IPR000829">
    <property type="entry name" value="DAGK"/>
</dbReference>
<evidence type="ECO:0000313" key="26">
    <source>
        <dbReference type="Proteomes" id="UP001154240"/>
    </source>
</evidence>
<evidence type="ECO:0000256" key="7">
    <source>
        <dbReference type="ARBA" id="ARBA00022519"/>
    </source>
</evidence>
<evidence type="ECO:0000256" key="16">
    <source>
        <dbReference type="ARBA" id="ARBA00023098"/>
    </source>
</evidence>
<evidence type="ECO:0000256" key="8">
    <source>
        <dbReference type="ARBA" id="ARBA00022679"/>
    </source>
</evidence>